<feature type="transmembrane region" description="Helical" evidence="12">
    <location>
        <begin position="100"/>
        <end position="123"/>
    </location>
</feature>
<feature type="transmembrane region" description="Helical" evidence="12">
    <location>
        <begin position="390"/>
        <end position="409"/>
    </location>
</feature>
<evidence type="ECO:0000256" key="5">
    <source>
        <dbReference type="ARBA" id="ARBA00022475"/>
    </source>
</evidence>
<dbReference type="InterPro" id="IPR006153">
    <property type="entry name" value="Cation/H_exchanger_TM"/>
</dbReference>
<dbReference type="AlphaFoldDB" id="A0A380BE17"/>
<feature type="transmembrane region" description="Helical" evidence="12">
    <location>
        <begin position="71"/>
        <end position="88"/>
    </location>
</feature>
<keyword evidence="15" id="KW-1185">Reference proteome</keyword>
<dbReference type="GO" id="GO:0051453">
    <property type="term" value="P:regulation of intracellular pH"/>
    <property type="evidence" value="ECO:0007669"/>
    <property type="project" value="TreeGrafter"/>
</dbReference>
<feature type="transmembrane region" description="Helical" evidence="12">
    <location>
        <begin position="294"/>
        <end position="311"/>
    </location>
</feature>
<accession>A0A380BE17</accession>
<dbReference type="GO" id="GO:0098719">
    <property type="term" value="P:sodium ion import across plasma membrane"/>
    <property type="evidence" value="ECO:0007669"/>
    <property type="project" value="TreeGrafter"/>
</dbReference>
<dbReference type="EMBL" id="UGYO01000002">
    <property type="protein sequence ID" value="SUI99995.1"/>
    <property type="molecule type" value="Genomic_DNA"/>
</dbReference>
<protein>
    <submittedName>
        <fullName evidence="14">Sodium, potassium, lithium and rubidium/H(+) antiporter</fullName>
    </submittedName>
</protein>
<evidence type="ECO:0000256" key="3">
    <source>
        <dbReference type="ARBA" id="ARBA00022448"/>
    </source>
</evidence>
<dbReference type="GO" id="GO:0015386">
    <property type="term" value="F:potassium:proton antiporter activity"/>
    <property type="evidence" value="ECO:0007669"/>
    <property type="project" value="TreeGrafter"/>
</dbReference>
<sequence length="433" mass="46950">MTDYQLFCVLAALALIISLLSSRFHSLQETIAITGLAMLLSLIILVVGKWFELDIHIKTISVLQRLDFQALLLNGMLGFLLFAGALQIRLKVLASQKWEILCLALLGTVISTLTVAALCFYLMPLLGLALPWSYCLLFGALISPTDPIAVLAILKKLGAPEDIAIQVEGESLFNDGIGLVLFVAVSQLAFSAEALSLADVGALFFHEAVGGIAYGLALAFALHQLMKLTDEETQRLLITLVVPTAGYVMAEKLSVSGPLAMVAAGIVLGNFTVPKCFGVTGRILLQRFWSLLEHFFNSLLFLLLGLLLLLTHLDMQLWWFVLLSIPVVLLARCVSVYLPYLGFRRMRQYSQGAEGILIWGGLKGGLALAMAMSIPAGIVLTPELELRDLLLVMTYAVVVFSIMVQGSTVSRLIRRSREAAEAGKAAAESTQAV</sequence>
<evidence type="ECO:0000256" key="7">
    <source>
        <dbReference type="ARBA" id="ARBA00022989"/>
    </source>
</evidence>
<evidence type="ECO:0000259" key="13">
    <source>
        <dbReference type="Pfam" id="PF00999"/>
    </source>
</evidence>
<evidence type="ECO:0000256" key="8">
    <source>
        <dbReference type="ARBA" id="ARBA00023053"/>
    </source>
</evidence>
<evidence type="ECO:0000256" key="11">
    <source>
        <dbReference type="ARBA" id="ARBA00023201"/>
    </source>
</evidence>
<feature type="transmembrane region" description="Helical" evidence="12">
    <location>
        <begin position="172"/>
        <end position="190"/>
    </location>
</feature>
<dbReference type="PANTHER" id="PTHR10110:SF195">
    <property type="entry name" value="NA(+)_H(+) ANTIPORTER NHAS2"/>
    <property type="match status" value="1"/>
</dbReference>
<evidence type="ECO:0000256" key="12">
    <source>
        <dbReference type="SAM" id="Phobius"/>
    </source>
</evidence>
<comment type="similarity">
    <text evidence="2">Belongs to the monovalent cation:proton antiporter 1 (CPA1) transporter (TC 2.A.36) family.</text>
</comment>
<feature type="transmembrane region" description="Helical" evidence="12">
    <location>
        <begin position="355"/>
        <end position="378"/>
    </location>
</feature>
<feature type="transmembrane region" description="Helical" evidence="12">
    <location>
        <begin position="129"/>
        <end position="151"/>
    </location>
</feature>
<evidence type="ECO:0000256" key="10">
    <source>
        <dbReference type="ARBA" id="ARBA00023136"/>
    </source>
</evidence>
<dbReference type="KEGG" id="salg:BS332_01045"/>
<dbReference type="InterPro" id="IPR018422">
    <property type="entry name" value="Cation/H_exchanger_CPA1"/>
</dbReference>
<dbReference type="PANTHER" id="PTHR10110">
    <property type="entry name" value="SODIUM/HYDROGEN EXCHANGER"/>
    <property type="match status" value="1"/>
</dbReference>
<feature type="transmembrane region" description="Helical" evidence="12">
    <location>
        <begin position="317"/>
        <end position="343"/>
    </location>
</feature>
<dbReference type="Proteomes" id="UP000254069">
    <property type="component" value="Unassembled WGS sequence"/>
</dbReference>
<feature type="domain" description="Cation/H+ exchanger transmembrane" evidence="13">
    <location>
        <begin position="13"/>
        <end position="413"/>
    </location>
</feature>
<dbReference type="GO" id="GO:0015385">
    <property type="term" value="F:sodium:proton antiporter activity"/>
    <property type="evidence" value="ECO:0007669"/>
    <property type="project" value="InterPro"/>
</dbReference>
<comment type="subcellular location">
    <subcellularLocation>
        <location evidence="1">Cell membrane</location>
        <topology evidence="1">Multi-pass membrane protein</topology>
    </subcellularLocation>
</comment>
<evidence type="ECO:0000256" key="6">
    <source>
        <dbReference type="ARBA" id="ARBA00022692"/>
    </source>
</evidence>
<dbReference type="Gene3D" id="6.10.140.1330">
    <property type="match status" value="1"/>
</dbReference>
<evidence type="ECO:0000256" key="4">
    <source>
        <dbReference type="ARBA" id="ARBA00022449"/>
    </source>
</evidence>
<keyword evidence="6 12" id="KW-0812">Transmembrane</keyword>
<feature type="transmembrane region" description="Helical" evidence="12">
    <location>
        <begin position="31"/>
        <end position="51"/>
    </location>
</feature>
<evidence type="ECO:0000256" key="2">
    <source>
        <dbReference type="ARBA" id="ARBA00007367"/>
    </source>
</evidence>
<keyword evidence="5" id="KW-1003">Cell membrane</keyword>
<keyword evidence="4" id="KW-0050">Antiport</keyword>
<feature type="transmembrane region" description="Helical" evidence="12">
    <location>
        <begin position="6"/>
        <end position="24"/>
    </location>
</feature>
<name>A0A380BE17_9GAMM</name>
<keyword evidence="3" id="KW-0813">Transport</keyword>
<keyword evidence="7 12" id="KW-1133">Transmembrane helix</keyword>
<dbReference type="GO" id="GO:0005886">
    <property type="term" value="C:plasma membrane"/>
    <property type="evidence" value="ECO:0007669"/>
    <property type="project" value="UniProtKB-SubCell"/>
</dbReference>
<evidence type="ECO:0000256" key="1">
    <source>
        <dbReference type="ARBA" id="ARBA00004651"/>
    </source>
</evidence>
<feature type="transmembrane region" description="Helical" evidence="12">
    <location>
        <begin position="256"/>
        <end position="273"/>
    </location>
</feature>
<evidence type="ECO:0000313" key="15">
    <source>
        <dbReference type="Proteomes" id="UP000254069"/>
    </source>
</evidence>
<keyword evidence="10 12" id="KW-0472">Membrane</keyword>
<reference evidence="14 15" key="1">
    <citation type="submission" date="2018-06" db="EMBL/GenBank/DDBJ databases">
        <authorList>
            <consortium name="Pathogen Informatics"/>
            <person name="Doyle S."/>
        </authorList>
    </citation>
    <scope>NUCLEOTIDE SEQUENCE [LARGE SCALE GENOMIC DNA]</scope>
    <source>
        <strain evidence="14 15">NCTC10738</strain>
    </source>
</reference>
<keyword evidence="8" id="KW-0915">Sodium</keyword>
<proteinExistence type="inferred from homology"/>
<evidence type="ECO:0000256" key="9">
    <source>
        <dbReference type="ARBA" id="ARBA00023065"/>
    </source>
</evidence>
<feature type="transmembrane region" description="Helical" evidence="12">
    <location>
        <begin position="202"/>
        <end position="222"/>
    </location>
</feature>
<keyword evidence="11" id="KW-0739">Sodium transport</keyword>
<gene>
    <name evidence="14" type="primary">nhaK</name>
    <name evidence="14" type="ORF">NCTC10738_02920</name>
</gene>
<organism evidence="14 15">
    <name type="scientific">Shewanella algae</name>
    <dbReference type="NCBI Taxonomy" id="38313"/>
    <lineage>
        <taxon>Bacteria</taxon>
        <taxon>Pseudomonadati</taxon>
        <taxon>Pseudomonadota</taxon>
        <taxon>Gammaproteobacteria</taxon>
        <taxon>Alteromonadales</taxon>
        <taxon>Shewanellaceae</taxon>
        <taxon>Shewanella</taxon>
    </lineage>
</organism>
<dbReference type="RefSeq" id="WP_107005903.1">
    <property type="nucleotide sequence ID" value="NZ_CAXOJE010000006.1"/>
</dbReference>
<dbReference type="Pfam" id="PF00999">
    <property type="entry name" value="Na_H_Exchanger"/>
    <property type="match status" value="1"/>
</dbReference>
<keyword evidence="9" id="KW-0406">Ion transport</keyword>
<evidence type="ECO:0000313" key="14">
    <source>
        <dbReference type="EMBL" id="SUI99995.1"/>
    </source>
</evidence>